<dbReference type="RefSeq" id="WP_147140144.1">
    <property type="nucleotide sequence ID" value="NZ_BJXA01000071.1"/>
</dbReference>
<comment type="caution">
    <text evidence="1">The sequence shown here is derived from an EMBL/GenBank/DDBJ whole genome shotgun (WGS) entry which is preliminary data.</text>
</comment>
<sequence length="159" mass="17471">MRATGIIDYDGGSIYLLDDDLTKQIRTLPALDTGRLRPGVGALGIKTVNDRSYGHLARISVEVADVGFPAEPSDAEFIEEASYLTELGCQRIGDCYFAECQGELAAPLTPPGRARVHVRLYEIPGPHDPYLATAPGYQPRLVPVNEHLLLHIWNERTDS</sequence>
<reference evidence="1 2" key="1">
    <citation type="submission" date="2019-07" db="EMBL/GenBank/DDBJ databases">
        <title>Whole genome shotgun sequence of Nocardia ninae NBRC 108245.</title>
        <authorList>
            <person name="Hosoyama A."/>
            <person name="Uohara A."/>
            <person name="Ohji S."/>
            <person name="Ichikawa N."/>
        </authorList>
    </citation>
    <scope>NUCLEOTIDE SEQUENCE [LARGE SCALE GENOMIC DNA]</scope>
    <source>
        <strain evidence="1 2">NBRC 108245</strain>
    </source>
</reference>
<dbReference type="OrthoDB" id="9947448at2"/>
<dbReference type="Proteomes" id="UP000321424">
    <property type="component" value="Unassembled WGS sequence"/>
</dbReference>
<evidence type="ECO:0000313" key="1">
    <source>
        <dbReference type="EMBL" id="GEM42506.1"/>
    </source>
</evidence>
<dbReference type="EMBL" id="BJXA01000071">
    <property type="protein sequence ID" value="GEM42506.1"/>
    <property type="molecule type" value="Genomic_DNA"/>
</dbReference>
<organism evidence="1 2">
    <name type="scientific">Nocardia ninae NBRC 108245</name>
    <dbReference type="NCBI Taxonomy" id="1210091"/>
    <lineage>
        <taxon>Bacteria</taxon>
        <taxon>Bacillati</taxon>
        <taxon>Actinomycetota</taxon>
        <taxon>Actinomycetes</taxon>
        <taxon>Mycobacteriales</taxon>
        <taxon>Nocardiaceae</taxon>
        <taxon>Nocardia</taxon>
    </lineage>
</organism>
<gene>
    <name evidence="1" type="ORF">NN4_70250</name>
</gene>
<evidence type="ECO:0000313" key="2">
    <source>
        <dbReference type="Proteomes" id="UP000321424"/>
    </source>
</evidence>
<name>A0A511MR67_9NOCA</name>
<dbReference type="AlphaFoldDB" id="A0A511MR67"/>
<keyword evidence="2" id="KW-1185">Reference proteome</keyword>
<proteinExistence type="predicted"/>
<accession>A0A511MR67</accession>
<protein>
    <submittedName>
        <fullName evidence="1">Uncharacterized protein</fullName>
    </submittedName>
</protein>